<evidence type="ECO:0000256" key="6">
    <source>
        <dbReference type="ARBA" id="ARBA00022840"/>
    </source>
</evidence>
<dbReference type="RefSeq" id="WP_077335366.1">
    <property type="nucleotide sequence ID" value="NZ_FULE01000025.1"/>
</dbReference>
<dbReference type="PANTHER" id="PTHR42855:SF1">
    <property type="entry name" value="ABC TRANSPORTER DOMAIN-CONTAINING PROTEIN"/>
    <property type="match status" value="1"/>
</dbReference>
<sequence length="649" mass="73703">MALISIHNGYLAFGDHPLLDHIDFSLQENERVCLVGRNGAGKSTLMKVLCGEIHLDDGKMTVTQDVVVSRLEQDPPRNQEGTVFEYVADGLAEVGKQLQRYQELLTLVEHDPSEKNIARLAQVQEQLDHNGGWRFDERIKNVLASLNLDEHTLLTDLSGGWQRKAALARALVCDPDVLLLDEPTNHLDVTTIEWLESFLKDFKGSIIFISHDRSFIQSMATRIVDLDRGQLASFTASYEQYLTEKEELLRVEELQNAEFDKKLAQEEVWIRQGIKARRTRNEGRVRALKKLRQERTERRDVQGKVNLQLDDTVRSGKIVFEAENLSYEIDGRCIIDNFSFNVMRGDRIALIGPNGCGKSTLLKLLLGQIQPTHGRLHCGTKLEVAYFDQYREKLDPEKTVIDNLADGKQEVMVGGRQRHALSYLQDFLFSPKRARTPVKALSGGEKNRLLLARIFLRPNNLLVLDEPTNDLDIETLELLEDLLANYQGTLLLVSHDRHFVDNTVMTSWIFEGNGRIEEFVGGYHDAQQQRKQVLAARNEEMKRQASPSDLPPAQTSESSATNNPPAKVSKGKKLSYKQQRELESLPEQLEALEQEIATLQAQVNDADFFSQGVEQTQPILERLDAAEAELEQAFNRWEELEALQQDSKS</sequence>
<dbReference type="InterPro" id="IPR003439">
    <property type="entry name" value="ABC_transporter-like_ATP-bd"/>
</dbReference>
<dbReference type="InterPro" id="IPR017871">
    <property type="entry name" value="ABC_transporter-like_CS"/>
</dbReference>
<evidence type="ECO:0000259" key="13">
    <source>
        <dbReference type="PROSITE" id="PS50893"/>
    </source>
</evidence>
<dbReference type="Proteomes" id="UP000188276">
    <property type="component" value="Unassembled WGS sequence"/>
</dbReference>
<evidence type="ECO:0000256" key="9">
    <source>
        <dbReference type="ARBA" id="ARBA00049360"/>
    </source>
</evidence>
<evidence type="ECO:0000256" key="2">
    <source>
        <dbReference type="ARBA" id="ARBA00022737"/>
    </source>
</evidence>
<dbReference type="FunFam" id="3.40.50.300:FF:000309">
    <property type="entry name" value="ABC transporter ATP-binding protein"/>
    <property type="match status" value="1"/>
</dbReference>
<feature type="domain" description="ABC transporter" evidence="13">
    <location>
        <begin position="320"/>
        <end position="538"/>
    </location>
</feature>
<comment type="subcellular location">
    <subcellularLocation>
        <location evidence="11">Cytoplasm</location>
    </subcellularLocation>
    <text evidence="11">Associates with ribosomes.</text>
</comment>
<dbReference type="EMBL" id="FULE01000025">
    <property type="protein sequence ID" value="SJN56381.1"/>
    <property type="molecule type" value="Genomic_DNA"/>
</dbReference>
<dbReference type="Pfam" id="PF16326">
    <property type="entry name" value="ABC_tran_CTD"/>
    <property type="match status" value="1"/>
</dbReference>
<evidence type="ECO:0000256" key="7">
    <source>
        <dbReference type="ARBA" id="ARBA00023125"/>
    </source>
</evidence>
<dbReference type="InterPro" id="IPR027417">
    <property type="entry name" value="P-loop_NTPase"/>
</dbReference>
<keyword evidence="5 11" id="KW-0378">Hydrolase</keyword>
<dbReference type="FunFam" id="3.40.50.300:FF:000011">
    <property type="entry name" value="Putative ABC transporter ATP-binding component"/>
    <property type="match status" value="1"/>
</dbReference>
<dbReference type="STRING" id="1123498.VR7878_01746"/>
<keyword evidence="15" id="KW-1185">Reference proteome</keyword>
<dbReference type="Pfam" id="PF00005">
    <property type="entry name" value="ABC_tran"/>
    <property type="match status" value="2"/>
</dbReference>
<evidence type="ECO:0000256" key="1">
    <source>
        <dbReference type="ARBA" id="ARBA00022490"/>
    </source>
</evidence>
<dbReference type="GO" id="GO:0003677">
    <property type="term" value="F:DNA binding"/>
    <property type="evidence" value="ECO:0007669"/>
    <property type="project" value="UniProtKB-UniRule"/>
</dbReference>
<dbReference type="Gene3D" id="3.40.50.300">
    <property type="entry name" value="P-loop containing nucleotide triphosphate hydrolases"/>
    <property type="match status" value="2"/>
</dbReference>
<dbReference type="Gene3D" id="1.10.287.380">
    <property type="entry name" value="Valyl-tRNA synthetase, C-terminal domain"/>
    <property type="match status" value="1"/>
</dbReference>
<dbReference type="GO" id="GO:0006281">
    <property type="term" value="P:DNA repair"/>
    <property type="evidence" value="ECO:0007669"/>
    <property type="project" value="UniProtKB-KW"/>
</dbReference>
<gene>
    <name evidence="14" type="primary">uup_1</name>
    <name evidence="11" type="synonym">uup</name>
    <name evidence="14" type="ORF">VR7878_01746</name>
</gene>
<dbReference type="PANTHER" id="PTHR42855">
    <property type="entry name" value="ABC TRANSPORTER ATP-BINDING SUBUNIT"/>
    <property type="match status" value="1"/>
</dbReference>
<keyword evidence="8 11" id="KW-0234">DNA repair</keyword>
<evidence type="ECO:0000256" key="10">
    <source>
        <dbReference type="ARBA" id="ARBA00061478"/>
    </source>
</evidence>
<dbReference type="NCBIfam" id="NF008358">
    <property type="entry name" value="PRK11147.1"/>
    <property type="match status" value="1"/>
</dbReference>
<dbReference type="SMART" id="SM00382">
    <property type="entry name" value="AAA"/>
    <property type="match status" value="2"/>
</dbReference>
<keyword evidence="11" id="KW-0175">Coiled coil</keyword>
<dbReference type="HAMAP" id="MF_00848">
    <property type="entry name" value="Uup"/>
    <property type="match status" value="1"/>
</dbReference>
<keyword evidence="2 11" id="KW-0677">Repeat</keyword>
<dbReference type="InterPro" id="IPR032524">
    <property type="entry name" value="ABC_tran_C"/>
</dbReference>
<dbReference type="InterPro" id="IPR003593">
    <property type="entry name" value="AAA+_ATPase"/>
</dbReference>
<evidence type="ECO:0000256" key="3">
    <source>
        <dbReference type="ARBA" id="ARBA00022741"/>
    </source>
</evidence>
<dbReference type="PROSITE" id="PS50893">
    <property type="entry name" value="ABC_TRANSPORTER_2"/>
    <property type="match status" value="2"/>
</dbReference>
<dbReference type="GO" id="GO:0005737">
    <property type="term" value="C:cytoplasm"/>
    <property type="evidence" value="ECO:0007669"/>
    <property type="project" value="UniProtKB-SubCell"/>
</dbReference>
<evidence type="ECO:0000256" key="5">
    <source>
        <dbReference type="ARBA" id="ARBA00022801"/>
    </source>
</evidence>
<evidence type="ECO:0000256" key="8">
    <source>
        <dbReference type="ARBA" id="ARBA00023204"/>
    </source>
</evidence>
<dbReference type="InterPro" id="IPR043686">
    <property type="entry name" value="Uup"/>
</dbReference>
<comment type="catalytic activity">
    <reaction evidence="9 11">
        <text>ATP + H2O = ADP + phosphate + H(+)</text>
        <dbReference type="Rhea" id="RHEA:13065"/>
        <dbReference type="ChEBI" id="CHEBI:15377"/>
        <dbReference type="ChEBI" id="CHEBI:15378"/>
        <dbReference type="ChEBI" id="CHEBI:30616"/>
        <dbReference type="ChEBI" id="CHEBI:43474"/>
        <dbReference type="ChEBI" id="CHEBI:456216"/>
    </reaction>
</comment>
<feature type="compositionally biased region" description="Polar residues" evidence="12">
    <location>
        <begin position="553"/>
        <end position="564"/>
    </location>
</feature>
<keyword evidence="6 11" id="KW-0067">ATP-binding</keyword>
<keyword evidence="4 11" id="KW-0227">DNA damage</keyword>
<dbReference type="Pfam" id="PF12848">
    <property type="entry name" value="ABC_tran_Xtn"/>
    <property type="match status" value="1"/>
</dbReference>
<dbReference type="EC" id="3.6.1.-" evidence="11"/>
<evidence type="ECO:0000256" key="12">
    <source>
        <dbReference type="SAM" id="MobiDB-lite"/>
    </source>
</evidence>
<protein>
    <recommendedName>
        <fullName evidence="11">ATP-binding protein Uup</fullName>
        <ecNumber evidence="11">3.6.1.-</ecNumber>
    </recommendedName>
</protein>
<evidence type="ECO:0000313" key="14">
    <source>
        <dbReference type="EMBL" id="SJN56381.1"/>
    </source>
</evidence>
<dbReference type="GO" id="GO:0005524">
    <property type="term" value="F:ATP binding"/>
    <property type="evidence" value="ECO:0007669"/>
    <property type="project" value="UniProtKB-UniRule"/>
</dbReference>
<dbReference type="GO" id="GO:0016887">
    <property type="term" value="F:ATP hydrolysis activity"/>
    <property type="evidence" value="ECO:0007669"/>
    <property type="project" value="UniProtKB-UniRule"/>
</dbReference>
<dbReference type="CDD" id="cd03221">
    <property type="entry name" value="ABCF_EF-3"/>
    <property type="match status" value="2"/>
</dbReference>
<evidence type="ECO:0000313" key="15">
    <source>
        <dbReference type="Proteomes" id="UP000188276"/>
    </source>
</evidence>
<dbReference type="GO" id="GO:0043022">
    <property type="term" value="F:ribosome binding"/>
    <property type="evidence" value="ECO:0007669"/>
    <property type="project" value="UniProtKB-UniRule"/>
</dbReference>
<organism evidence="14 15">
    <name type="scientific">Vibrio ruber (strain DSM 16370 / JCM 11486 / BCRC 17186 / CECT 7878 / LMG 23124 / VR1)</name>
    <dbReference type="NCBI Taxonomy" id="1123498"/>
    <lineage>
        <taxon>Bacteria</taxon>
        <taxon>Pseudomonadati</taxon>
        <taxon>Pseudomonadota</taxon>
        <taxon>Gammaproteobacteria</taxon>
        <taxon>Vibrionales</taxon>
        <taxon>Vibrionaceae</taxon>
        <taxon>Vibrio</taxon>
    </lineage>
</organism>
<dbReference type="OrthoDB" id="9762051at2"/>
<comment type="function">
    <text evidence="11">Probably plays a role in ribosome assembly or function. May be involved in resolution of branched DNA intermediates that result from template switching in postreplication gaps. Binds DNA and has ATPase activity.</text>
</comment>
<name>A0A1R4LIG8_VIBR1</name>
<feature type="region of interest" description="Disordered" evidence="12">
    <location>
        <begin position="530"/>
        <end position="575"/>
    </location>
</feature>
<dbReference type="InterPro" id="IPR051309">
    <property type="entry name" value="ABCF_ATPase"/>
</dbReference>
<evidence type="ECO:0000256" key="4">
    <source>
        <dbReference type="ARBA" id="ARBA00022763"/>
    </source>
</evidence>
<dbReference type="SUPFAM" id="SSF52540">
    <property type="entry name" value="P-loop containing nucleoside triphosphate hydrolases"/>
    <property type="match status" value="2"/>
</dbReference>
<feature type="domain" description="ABC transporter" evidence="13">
    <location>
        <begin position="4"/>
        <end position="253"/>
    </location>
</feature>
<feature type="binding site" evidence="11">
    <location>
        <begin position="352"/>
        <end position="359"/>
    </location>
    <ligand>
        <name>ATP</name>
        <dbReference type="ChEBI" id="CHEBI:30616"/>
        <label>2</label>
    </ligand>
</feature>
<evidence type="ECO:0000256" key="11">
    <source>
        <dbReference type="HAMAP-Rule" id="MF_00848"/>
    </source>
</evidence>
<dbReference type="PROSITE" id="PS00211">
    <property type="entry name" value="ABC_TRANSPORTER_1"/>
    <property type="match status" value="2"/>
</dbReference>
<accession>A0A1R4LIG8</accession>
<dbReference type="InterPro" id="IPR032781">
    <property type="entry name" value="ABC_tran_Xtn"/>
</dbReference>
<feature type="binding site" evidence="11">
    <location>
        <begin position="36"/>
        <end position="43"/>
    </location>
    <ligand>
        <name>ATP</name>
        <dbReference type="ChEBI" id="CHEBI:30616"/>
        <label>1</label>
    </ligand>
</feature>
<keyword evidence="3 11" id="KW-0547">Nucleotide-binding</keyword>
<dbReference type="AlphaFoldDB" id="A0A1R4LIG8"/>
<keyword evidence="7 11" id="KW-0238">DNA-binding</keyword>
<keyword evidence="1 11" id="KW-0963">Cytoplasm</keyword>
<proteinExistence type="inferred from homology"/>
<dbReference type="InterPro" id="IPR037118">
    <property type="entry name" value="Val-tRNA_synth_C_sf"/>
</dbReference>
<feature type="coiled-coil region" evidence="11">
    <location>
        <begin position="582"/>
        <end position="643"/>
    </location>
</feature>
<comment type="similarity">
    <text evidence="10 11">Belongs to the ABC transporter superfamily. ABCF family. Uup subfamily.</text>
</comment>
<reference evidence="15" key="1">
    <citation type="submission" date="2017-02" db="EMBL/GenBank/DDBJ databases">
        <authorList>
            <person name="Rodrigo-Torres L."/>
            <person name="Arahal R.D."/>
            <person name="Lucena T."/>
        </authorList>
    </citation>
    <scope>NUCLEOTIDE SEQUENCE [LARGE SCALE GENOMIC DNA]</scope>
    <source>
        <strain evidence="15">CECT 7878</strain>
    </source>
</reference>